<dbReference type="SUPFAM" id="SSF56747">
    <property type="entry name" value="Prim-pol domain"/>
    <property type="match status" value="1"/>
</dbReference>
<comment type="similarity">
    <text evidence="1 11 12">Belongs to the eukaryotic-type primase small subunit family.</text>
</comment>
<dbReference type="STRING" id="2309.CF15_02580"/>
<evidence type="ECO:0000256" key="8">
    <source>
        <dbReference type="ARBA" id="ARBA00022842"/>
    </source>
</evidence>
<dbReference type="RefSeq" id="WP_058370397.1">
    <property type="nucleotide sequence ID" value="NZ_LNTB01000001.1"/>
</dbReference>
<feature type="active site" evidence="11">
    <location>
        <position position="287"/>
    </location>
</feature>
<evidence type="ECO:0000256" key="7">
    <source>
        <dbReference type="ARBA" id="ARBA00022723"/>
    </source>
</evidence>
<gene>
    <name evidence="11" type="primary">priS</name>
    <name evidence="14" type="ORF">CF15_02580</name>
</gene>
<dbReference type="InterPro" id="IPR023639">
    <property type="entry name" value="DNA_primase_ssu_PriS"/>
</dbReference>
<evidence type="ECO:0000256" key="12">
    <source>
        <dbReference type="RuleBase" id="RU003514"/>
    </source>
</evidence>
<evidence type="ECO:0000313" key="14">
    <source>
        <dbReference type="EMBL" id="KSW11720.1"/>
    </source>
</evidence>
<keyword evidence="4 11" id="KW-0808">Transferase</keyword>
<dbReference type="AlphaFoldDB" id="A0A0V8RUN3"/>
<evidence type="ECO:0000256" key="13">
    <source>
        <dbReference type="RuleBase" id="RU004224"/>
    </source>
</evidence>
<sequence length="384" mass="43406">MPEEGLRAKAARTRRLLERLTREYYEKRDPSLPSDFALREFAAQTWTGKSYIRHLSFTSASQVKQFLVERAPRHFYYSSARYDQPGLDDMDAKGWRSADLVFDIDADHLPECSGMTVEVETPLGEKTSFIDEKCIKPAALRSVLLYDILVDELGVEEKQVALEFSGHRGFHLTVYLRDSDELARAGQDIRRELVNYVKAVGLREEVLEPWRSLSLRRGRPSPIPPSIDLAGARGRLARVMYRLAEAAGRRDLARRLTGRVQMSYEEYQKLFGELEARARELLGVEVDEQVTVDTRRLIRAPWSINGKTGLPVVPLSLDALYGFTLSESLSPFTSYDTLRIEIVADIPATVTVLGNRLRLRRGDKPRLPAPVAVYLLAKGVAVVA</sequence>
<comment type="subunit">
    <text evidence="11">Heterodimer of a small subunit (PriS) and a large subunit (PriL).</text>
</comment>
<dbReference type="GO" id="GO:0046872">
    <property type="term" value="F:metal ion binding"/>
    <property type="evidence" value="ECO:0007669"/>
    <property type="project" value="UniProtKB-KW"/>
</dbReference>
<dbReference type="InterPro" id="IPR014052">
    <property type="entry name" value="DNA_primase_ssu_euk/arc"/>
</dbReference>
<evidence type="ECO:0000256" key="9">
    <source>
        <dbReference type="ARBA" id="ARBA00023163"/>
    </source>
</evidence>
<evidence type="ECO:0000256" key="6">
    <source>
        <dbReference type="ARBA" id="ARBA00022705"/>
    </source>
</evidence>
<dbReference type="InterPro" id="IPR002755">
    <property type="entry name" value="DNA_primase_S"/>
</dbReference>
<keyword evidence="3 11" id="KW-0639">Primosome</keyword>
<proteinExistence type="inferred from homology"/>
<evidence type="ECO:0000256" key="11">
    <source>
        <dbReference type="HAMAP-Rule" id="MF_00700"/>
    </source>
</evidence>
<dbReference type="GO" id="GO:0003899">
    <property type="term" value="F:DNA-directed RNA polymerase activity"/>
    <property type="evidence" value="ECO:0007669"/>
    <property type="project" value="UniProtKB-UniRule"/>
</dbReference>
<evidence type="ECO:0000256" key="3">
    <source>
        <dbReference type="ARBA" id="ARBA00022515"/>
    </source>
</evidence>
<keyword evidence="15" id="KW-1185">Reference proteome</keyword>
<evidence type="ECO:0000256" key="5">
    <source>
        <dbReference type="ARBA" id="ARBA00022695"/>
    </source>
</evidence>
<dbReference type="GO" id="GO:1990077">
    <property type="term" value="C:primosome complex"/>
    <property type="evidence" value="ECO:0007669"/>
    <property type="project" value="UniProtKB-KW"/>
</dbReference>
<evidence type="ECO:0000256" key="10">
    <source>
        <dbReference type="ARBA" id="ARBA00023211"/>
    </source>
</evidence>
<evidence type="ECO:0000256" key="2">
    <source>
        <dbReference type="ARBA" id="ARBA00022478"/>
    </source>
</evidence>
<comment type="function">
    <text evidence="13">RNA polymerase that catalyzes the synthesis of short RNA molecules used as primers for DNA polymerase during DNA replication.</text>
</comment>
<dbReference type="Proteomes" id="UP000053352">
    <property type="component" value="Unassembled WGS sequence"/>
</dbReference>
<dbReference type="GO" id="GO:0000428">
    <property type="term" value="C:DNA-directed RNA polymerase complex"/>
    <property type="evidence" value="ECO:0007669"/>
    <property type="project" value="UniProtKB-KW"/>
</dbReference>
<evidence type="ECO:0000313" key="15">
    <source>
        <dbReference type="Proteomes" id="UP000053352"/>
    </source>
</evidence>
<keyword evidence="9 11" id="KW-0804">Transcription</keyword>
<evidence type="ECO:0000256" key="4">
    <source>
        <dbReference type="ARBA" id="ARBA00022679"/>
    </source>
</evidence>
<keyword evidence="7 11" id="KW-0479">Metal-binding</keyword>
<organism evidence="14 15">
    <name type="scientific">Pyrodictium occultum</name>
    <dbReference type="NCBI Taxonomy" id="2309"/>
    <lineage>
        <taxon>Archaea</taxon>
        <taxon>Thermoproteota</taxon>
        <taxon>Thermoprotei</taxon>
        <taxon>Desulfurococcales</taxon>
        <taxon>Pyrodictiaceae</taxon>
        <taxon>Pyrodictium</taxon>
    </lineage>
</organism>
<keyword evidence="8 11" id="KW-0460">Magnesium</keyword>
<accession>A0A0V8RUN3</accession>
<protein>
    <recommendedName>
        <fullName evidence="11">DNA primase small subunit PriS</fullName>
        <ecNumber evidence="11">2.7.7.-</ecNumber>
    </recommendedName>
</protein>
<feature type="active site" evidence="11">
    <location>
        <position position="103"/>
    </location>
</feature>
<comment type="function">
    <text evidence="11">Catalytic subunit of DNA primase, an RNA polymerase that catalyzes the synthesis of short RNA molecules used as primers for DNA polymerase during DNA replication. The small subunit contains the primase catalytic core and has DNA synthesis activity on its own. Binding to the large subunit stabilizes and modulates the activity, increasing the rate of DNA synthesis while decreasing the length of the DNA fragments, and conferring RNA synthesis capability. The DNA polymerase activity may enable DNA primase to also catalyze primer extension after primer synthesis. May also play a role in DNA repair.</text>
</comment>
<dbReference type="GO" id="GO:0006269">
    <property type="term" value="P:DNA replication, synthesis of primer"/>
    <property type="evidence" value="ECO:0007669"/>
    <property type="project" value="UniProtKB-UniRule"/>
</dbReference>
<reference evidence="14 15" key="1">
    <citation type="submission" date="2015-11" db="EMBL/GenBank/DDBJ databases">
        <title>Genome sequence of Pyrodictium occultum PL-19, a marine hyperthermophilic archaeon isolated from Volcano, Italy.</title>
        <authorList>
            <person name="Utturkar S."/>
            <person name="Huber H."/>
            <person name="Leptihn S."/>
            <person name="Brown S."/>
            <person name="Stetter K.O."/>
            <person name="Podar M."/>
        </authorList>
    </citation>
    <scope>NUCLEOTIDE SEQUENCE [LARGE SCALE GENOMIC DNA]</scope>
    <source>
        <strain evidence="14 15">PL-19</strain>
    </source>
</reference>
<keyword evidence="5 11" id="KW-0548">Nucleotidyltransferase</keyword>
<dbReference type="CDD" id="cd04860">
    <property type="entry name" value="AE_Prim_S"/>
    <property type="match status" value="1"/>
</dbReference>
<keyword evidence="10 11" id="KW-0464">Manganese</keyword>
<comment type="cofactor">
    <cofactor evidence="11">
        <name>Mg(2+)</name>
        <dbReference type="ChEBI" id="CHEBI:18420"/>
    </cofactor>
    <cofactor evidence="11">
        <name>Mn(2+)</name>
        <dbReference type="ChEBI" id="CHEBI:29035"/>
    </cofactor>
</comment>
<evidence type="ECO:0000256" key="1">
    <source>
        <dbReference type="ARBA" id="ARBA00009762"/>
    </source>
</evidence>
<dbReference type="Gene3D" id="3.90.920.10">
    <property type="entry name" value="DNA primase, PRIM domain"/>
    <property type="match status" value="1"/>
</dbReference>
<dbReference type="OrthoDB" id="31125at2157"/>
<dbReference type="Pfam" id="PF01896">
    <property type="entry name" value="DNA_primase_S"/>
    <property type="match status" value="1"/>
</dbReference>
<keyword evidence="6 11" id="KW-0235">DNA replication</keyword>
<name>A0A0V8RUN3_PYROC</name>
<dbReference type="HAMAP" id="MF_00700">
    <property type="entry name" value="DNA_primase_sml_arc"/>
    <property type="match status" value="1"/>
</dbReference>
<comment type="caution">
    <text evidence="14">The sequence shown here is derived from an EMBL/GenBank/DDBJ whole genome shotgun (WGS) entry which is preliminary data.</text>
</comment>
<keyword evidence="2 11" id="KW-0240">DNA-directed RNA polymerase</keyword>
<dbReference type="EMBL" id="LNTB01000001">
    <property type="protein sequence ID" value="KSW11720.1"/>
    <property type="molecule type" value="Genomic_DNA"/>
</dbReference>
<dbReference type="EC" id="2.7.7.-" evidence="11"/>
<dbReference type="PANTHER" id="PTHR10536">
    <property type="entry name" value="DNA PRIMASE SMALL SUBUNIT"/>
    <property type="match status" value="1"/>
</dbReference>
<feature type="active site" evidence="11">
    <location>
        <position position="105"/>
    </location>
</feature>